<comment type="caution">
    <text evidence="1">The sequence shown here is derived from an EMBL/GenBank/DDBJ whole genome shotgun (WGS) entry which is preliminary data.</text>
</comment>
<accession>A0A8J6Y2W5</accession>
<evidence type="ECO:0008006" key="3">
    <source>
        <dbReference type="Google" id="ProtNLM"/>
    </source>
</evidence>
<proteinExistence type="predicted"/>
<dbReference type="PANTHER" id="PTHR39217">
    <property type="match status" value="1"/>
</dbReference>
<organism evidence="1 2">
    <name type="scientific">Candidatus Polarisedimenticola svalbardensis</name>
    <dbReference type="NCBI Taxonomy" id="2886004"/>
    <lineage>
        <taxon>Bacteria</taxon>
        <taxon>Pseudomonadati</taxon>
        <taxon>Acidobacteriota</taxon>
        <taxon>Candidatus Polarisedimenticolia</taxon>
        <taxon>Candidatus Polarisedimenticolales</taxon>
        <taxon>Candidatus Polarisedimenticolaceae</taxon>
        <taxon>Candidatus Polarisedimenticola</taxon>
    </lineage>
</organism>
<dbReference type="EMBL" id="JACXWD010000019">
    <property type="protein sequence ID" value="MBD3867974.1"/>
    <property type="molecule type" value="Genomic_DNA"/>
</dbReference>
<sequence>MDVALATCKTLPEPDFDAEPLVEALAAAGLEAGFLAWDDPDVDWSRARLTLLRSTWNYPQFPREFMEWTAKAARLSDLWNPLEVVQWNVHKRYLLKLEEAGIPVAPTELVEQGSNRPLHAILDQRGWNQVVVKPAISAASYRTLKIGPGQTDLGEQHLRELAADGDALVQLYLPSVEGHGERALVWIDGDVTHAVRKTPRFSGEDESVSDAMEISDAELALAGRAVGAIDAEPLYARIDMAPGPEGEPVVMEVELIEPSLFFPQCPAALGRLVAGIRNRLDRAGTR</sequence>
<gene>
    <name evidence="1" type="ORF">IFK94_07610</name>
</gene>
<dbReference type="Proteomes" id="UP000648239">
    <property type="component" value="Unassembled WGS sequence"/>
</dbReference>
<dbReference type="PANTHER" id="PTHR39217:SF1">
    <property type="entry name" value="GLUTATHIONE SYNTHETASE"/>
    <property type="match status" value="1"/>
</dbReference>
<dbReference type="AlphaFoldDB" id="A0A8J6Y2W5"/>
<evidence type="ECO:0000313" key="2">
    <source>
        <dbReference type="Proteomes" id="UP000648239"/>
    </source>
</evidence>
<name>A0A8J6Y2W5_9BACT</name>
<reference evidence="1 2" key="1">
    <citation type="submission" date="2020-08" db="EMBL/GenBank/DDBJ databases">
        <title>Acidobacteriota in marine sediments use diverse sulfur dissimilation pathways.</title>
        <authorList>
            <person name="Wasmund K."/>
        </authorList>
    </citation>
    <scope>NUCLEOTIDE SEQUENCE [LARGE SCALE GENOMIC DNA]</scope>
    <source>
        <strain evidence="1">MAG AM4</strain>
    </source>
</reference>
<protein>
    <recommendedName>
        <fullName evidence="3">ATP-grasp domain-containing protein</fullName>
    </recommendedName>
</protein>
<dbReference type="SUPFAM" id="SSF56059">
    <property type="entry name" value="Glutathione synthetase ATP-binding domain-like"/>
    <property type="match status" value="1"/>
</dbReference>
<dbReference type="InterPro" id="IPR053191">
    <property type="entry name" value="DcsG_Biosynth_Enzyme"/>
</dbReference>
<evidence type="ECO:0000313" key="1">
    <source>
        <dbReference type="EMBL" id="MBD3867974.1"/>
    </source>
</evidence>